<dbReference type="AlphaFoldDB" id="A8XXD8"/>
<dbReference type="PANTHER" id="PTHR46068">
    <property type="entry name" value="PROTEIN CBG27172"/>
    <property type="match status" value="1"/>
</dbReference>
<gene>
    <name evidence="1" type="ORF">CBG20263</name>
    <name evidence="1" type="ORF">CBG_20263</name>
</gene>
<name>A8XXD8_CAEBR</name>
<dbReference type="HOGENOM" id="CLU_178741_0_0_1"/>
<dbReference type="GeneID" id="8582355"/>
<reference evidence="1 2" key="2">
    <citation type="journal article" date="2011" name="PLoS Genet.">
        <title>Caenorhabditis briggsae recombinant inbred line genotypes reveal inter-strain incompatibility and the evolution of recombination.</title>
        <authorList>
            <person name="Ross J.A."/>
            <person name="Koboldt D.C."/>
            <person name="Staisch J.E."/>
            <person name="Chamberlin H.M."/>
            <person name="Gupta B.P."/>
            <person name="Miller R.D."/>
            <person name="Baird S.E."/>
            <person name="Haag E.S."/>
        </authorList>
    </citation>
    <scope>NUCLEOTIDE SEQUENCE [LARGE SCALE GENOMIC DNA]</scope>
    <source>
        <strain evidence="1 2">AF16</strain>
    </source>
</reference>
<protein>
    <submittedName>
        <fullName evidence="1">Protein CBG20263</fullName>
    </submittedName>
</protein>
<dbReference type="Proteomes" id="UP000008549">
    <property type="component" value="Unassembled WGS sequence"/>
</dbReference>
<proteinExistence type="predicted"/>
<reference evidence="1 2" key="1">
    <citation type="journal article" date="2003" name="PLoS Biol.">
        <title>The genome sequence of Caenorhabditis briggsae: a platform for comparative genomics.</title>
        <authorList>
            <person name="Stein L.D."/>
            <person name="Bao Z."/>
            <person name="Blasiar D."/>
            <person name="Blumenthal T."/>
            <person name="Brent M.R."/>
            <person name="Chen N."/>
            <person name="Chinwalla A."/>
            <person name="Clarke L."/>
            <person name="Clee C."/>
            <person name="Coghlan A."/>
            <person name="Coulson A."/>
            <person name="D'Eustachio P."/>
            <person name="Fitch D.H."/>
            <person name="Fulton L.A."/>
            <person name="Fulton R.E."/>
            <person name="Griffiths-Jones S."/>
            <person name="Harris T.W."/>
            <person name="Hillier L.W."/>
            <person name="Kamath R."/>
            <person name="Kuwabara P.E."/>
            <person name="Mardis E.R."/>
            <person name="Marra M.A."/>
            <person name="Miner T.L."/>
            <person name="Minx P."/>
            <person name="Mullikin J.C."/>
            <person name="Plumb R.W."/>
            <person name="Rogers J."/>
            <person name="Schein J.E."/>
            <person name="Sohrmann M."/>
            <person name="Spieth J."/>
            <person name="Stajich J.E."/>
            <person name="Wei C."/>
            <person name="Willey D."/>
            <person name="Wilson R.K."/>
            <person name="Durbin R."/>
            <person name="Waterston R.H."/>
        </authorList>
    </citation>
    <scope>NUCLEOTIDE SEQUENCE [LARGE SCALE GENOMIC DNA]</scope>
    <source>
        <strain evidence="1 2">AF16</strain>
    </source>
</reference>
<sequence length="103" mass="11804">MSSNSASIIAKSELGLTPFQVQKIRTRSRIDNQVRIQKCKMAFPGTHQNEHKRMMFGDKKLLTLKAEFLSENHRVFCSISELANNHEKLQHFECVAIILAHPV</sequence>
<evidence type="ECO:0000313" key="1">
    <source>
        <dbReference type="EMBL" id="CAP37327.1"/>
    </source>
</evidence>
<dbReference type="RefSeq" id="XP_002640360.1">
    <property type="nucleotide sequence ID" value="XM_002640314.1"/>
</dbReference>
<evidence type="ECO:0000313" key="2">
    <source>
        <dbReference type="Proteomes" id="UP000008549"/>
    </source>
</evidence>
<dbReference type="PANTHER" id="PTHR46068:SF1">
    <property type="entry name" value="TRANSPOSASE IS30-LIKE HTH DOMAIN-CONTAINING PROTEIN"/>
    <property type="match status" value="1"/>
</dbReference>
<dbReference type="InParanoid" id="A8XXD8"/>
<dbReference type="KEGG" id="cbr:CBG_20263"/>
<dbReference type="EMBL" id="HE601190">
    <property type="protein sequence ID" value="CAP37327.1"/>
    <property type="molecule type" value="Genomic_DNA"/>
</dbReference>
<accession>A8XXD8</accession>
<keyword evidence="2" id="KW-1185">Reference proteome</keyword>
<organism evidence="1 2">
    <name type="scientific">Caenorhabditis briggsae</name>
    <dbReference type="NCBI Taxonomy" id="6238"/>
    <lineage>
        <taxon>Eukaryota</taxon>
        <taxon>Metazoa</taxon>
        <taxon>Ecdysozoa</taxon>
        <taxon>Nematoda</taxon>
        <taxon>Chromadorea</taxon>
        <taxon>Rhabditida</taxon>
        <taxon>Rhabditina</taxon>
        <taxon>Rhabditomorpha</taxon>
        <taxon>Rhabditoidea</taxon>
        <taxon>Rhabditidae</taxon>
        <taxon>Peloderinae</taxon>
        <taxon>Caenorhabditis</taxon>
    </lineage>
</organism>
<dbReference type="CTD" id="8582355"/>